<keyword evidence="3" id="KW-0677">Repeat</keyword>
<dbReference type="PANTHER" id="PTHR23097:SF181">
    <property type="entry name" value="CASPASE-8-LIKE"/>
    <property type="match status" value="1"/>
</dbReference>
<keyword evidence="1" id="KW-0053">Apoptosis</keyword>
<evidence type="ECO:0000256" key="6">
    <source>
        <dbReference type="SAM" id="Phobius"/>
    </source>
</evidence>
<dbReference type="CDD" id="cd01670">
    <property type="entry name" value="Death"/>
    <property type="match status" value="1"/>
</dbReference>
<evidence type="ECO:0000256" key="4">
    <source>
        <dbReference type="ARBA" id="ARBA00023157"/>
    </source>
</evidence>
<evidence type="ECO:0000256" key="3">
    <source>
        <dbReference type="ARBA" id="ARBA00022737"/>
    </source>
</evidence>
<evidence type="ECO:0000313" key="7">
    <source>
        <dbReference type="EMBL" id="OWF55392.1"/>
    </source>
</evidence>
<keyword evidence="6" id="KW-1133">Transmembrane helix</keyword>
<proteinExistence type="predicted"/>
<evidence type="ECO:0000313" key="8">
    <source>
        <dbReference type="Proteomes" id="UP000242188"/>
    </source>
</evidence>
<dbReference type="OrthoDB" id="6157299at2759"/>
<sequence length="487" mass="55039">MLGAGCSSLHCDDAKEPIGPAQGKFSQECASQLDNCPQGHEMAPCPEEAGSFKCKQCSDATFQPDRNVWGDKCRLRKVCNSRPNMTYKDYGSTIRDADCKCRPGYHFENIDQRACVPNKVCDKGYGQGDYGKCEKCIDLNMYSDKKDKIQTCQPLTNCEKDSRCTKTKSNGTFDNVCGGSRVKDVAKCENATAENTNGDDQGFLGTGAVIGLVVGSVVVILFIIFIFICLRRRRQSRNVEDPLTEDQFKKLMERIIEKSDEEEAYCKKVLSASFREIEDRIDRQKWSLAQELFRNHYQPAMYEVIVDKYKDKECKFAVNGYLQDWREYMGETAQSVQFLFRCLKQCRREDIVYEICNKFREGYPEVVIDAEAQLENGVVKKRKPNSKYSNGILSTLFPCSSCGNHRQHGNANKQENNETKDKLLNLESSPSKEENMCGKDVDLQPHDAGAIYRERPSPSAPVIDEAGHVHVVVPFNRAMSFPIQASS</sequence>
<keyword evidence="4" id="KW-1015">Disulfide bond</keyword>
<evidence type="ECO:0000256" key="2">
    <source>
        <dbReference type="ARBA" id="ARBA00022729"/>
    </source>
</evidence>
<dbReference type="InterPro" id="IPR052459">
    <property type="entry name" value="TNFRSF_decoy_receptor"/>
</dbReference>
<organism evidence="7 8">
    <name type="scientific">Mizuhopecten yessoensis</name>
    <name type="common">Japanese scallop</name>
    <name type="synonym">Patinopecten yessoensis</name>
    <dbReference type="NCBI Taxonomy" id="6573"/>
    <lineage>
        <taxon>Eukaryota</taxon>
        <taxon>Metazoa</taxon>
        <taxon>Spiralia</taxon>
        <taxon>Lophotrochozoa</taxon>
        <taxon>Mollusca</taxon>
        <taxon>Bivalvia</taxon>
        <taxon>Autobranchia</taxon>
        <taxon>Pteriomorphia</taxon>
        <taxon>Pectinida</taxon>
        <taxon>Pectinoidea</taxon>
        <taxon>Pectinidae</taxon>
        <taxon>Mizuhopecten</taxon>
    </lineage>
</organism>
<dbReference type="EMBL" id="NEDP02000690">
    <property type="protein sequence ID" value="OWF55392.1"/>
    <property type="molecule type" value="Genomic_DNA"/>
</dbReference>
<keyword evidence="8" id="KW-1185">Reference proteome</keyword>
<dbReference type="Gene3D" id="2.10.50.10">
    <property type="entry name" value="Tumor Necrosis Factor Receptor, subunit A, domain 2"/>
    <property type="match status" value="2"/>
</dbReference>
<protein>
    <submittedName>
        <fullName evidence="7">Tumor necrosis factor receptor superfamily member 5</fullName>
    </submittedName>
</protein>
<keyword evidence="6" id="KW-0472">Membrane</keyword>
<dbReference type="PANTHER" id="PTHR23097">
    <property type="entry name" value="TUMOR NECROSIS FACTOR RECEPTOR SUPERFAMILY MEMBER"/>
    <property type="match status" value="1"/>
</dbReference>
<evidence type="ECO:0000256" key="1">
    <source>
        <dbReference type="ARBA" id="ARBA00022703"/>
    </source>
</evidence>
<keyword evidence="5" id="KW-0325">Glycoprotein</keyword>
<comment type="caution">
    <text evidence="7">The sequence shown here is derived from an EMBL/GenBank/DDBJ whole genome shotgun (WGS) entry which is preliminary data.</text>
</comment>
<gene>
    <name evidence="7" type="ORF">KP79_PYT21699</name>
</gene>
<dbReference type="Proteomes" id="UP000242188">
    <property type="component" value="Unassembled WGS sequence"/>
</dbReference>
<feature type="transmembrane region" description="Helical" evidence="6">
    <location>
        <begin position="203"/>
        <end position="230"/>
    </location>
</feature>
<keyword evidence="2" id="KW-0732">Signal</keyword>
<evidence type="ECO:0000256" key="5">
    <source>
        <dbReference type="ARBA" id="ARBA00023180"/>
    </source>
</evidence>
<dbReference type="GO" id="GO:0006915">
    <property type="term" value="P:apoptotic process"/>
    <property type="evidence" value="ECO:0007669"/>
    <property type="project" value="UniProtKB-KW"/>
</dbReference>
<accession>A0A210R382</accession>
<keyword evidence="6" id="KW-0812">Transmembrane</keyword>
<keyword evidence="7" id="KW-0675">Receptor</keyword>
<name>A0A210R382_MIZYE</name>
<dbReference type="AlphaFoldDB" id="A0A210R382"/>
<reference evidence="7 8" key="1">
    <citation type="journal article" date="2017" name="Nat. Ecol. Evol.">
        <title>Scallop genome provides insights into evolution of bilaterian karyotype and development.</title>
        <authorList>
            <person name="Wang S."/>
            <person name="Zhang J."/>
            <person name="Jiao W."/>
            <person name="Li J."/>
            <person name="Xun X."/>
            <person name="Sun Y."/>
            <person name="Guo X."/>
            <person name="Huan P."/>
            <person name="Dong B."/>
            <person name="Zhang L."/>
            <person name="Hu X."/>
            <person name="Sun X."/>
            <person name="Wang J."/>
            <person name="Zhao C."/>
            <person name="Wang Y."/>
            <person name="Wang D."/>
            <person name="Huang X."/>
            <person name="Wang R."/>
            <person name="Lv J."/>
            <person name="Li Y."/>
            <person name="Zhang Z."/>
            <person name="Liu B."/>
            <person name="Lu W."/>
            <person name="Hui Y."/>
            <person name="Liang J."/>
            <person name="Zhou Z."/>
            <person name="Hou R."/>
            <person name="Li X."/>
            <person name="Liu Y."/>
            <person name="Li H."/>
            <person name="Ning X."/>
            <person name="Lin Y."/>
            <person name="Zhao L."/>
            <person name="Xing Q."/>
            <person name="Dou J."/>
            <person name="Li Y."/>
            <person name="Mao J."/>
            <person name="Guo H."/>
            <person name="Dou H."/>
            <person name="Li T."/>
            <person name="Mu C."/>
            <person name="Jiang W."/>
            <person name="Fu Q."/>
            <person name="Fu X."/>
            <person name="Miao Y."/>
            <person name="Liu J."/>
            <person name="Yu Q."/>
            <person name="Li R."/>
            <person name="Liao H."/>
            <person name="Li X."/>
            <person name="Kong Y."/>
            <person name="Jiang Z."/>
            <person name="Chourrout D."/>
            <person name="Li R."/>
            <person name="Bao Z."/>
        </authorList>
    </citation>
    <scope>NUCLEOTIDE SEQUENCE [LARGE SCALE GENOMIC DNA]</scope>
    <source>
        <strain evidence="7 8">PY_sf001</strain>
    </source>
</reference>